<comment type="similarity">
    <text evidence="7">Belongs to the binding-protein-dependent transport system permease family.</text>
</comment>
<reference evidence="10 12" key="1">
    <citation type="journal article" date="2014" name="ISME J.">
        <title>Trehalose/2-sulfotrehalose biosynthesis and glycine-betaine uptake are widely spread mechanisms for osmoadaptation in the Halobacteriales.</title>
        <authorList>
            <person name="Youssef N.H."/>
            <person name="Savage-Ashlock K.N."/>
            <person name="McCully A.L."/>
            <person name="Luedtke B."/>
            <person name="Shaw E.I."/>
            <person name="Hoff W.D."/>
            <person name="Elshahed M.S."/>
        </authorList>
    </citation>
    <scope>NUCLEOTIDE SEQUENCE [LARGE SCALE GENOMIC DNA]</scope>
    <source>
        <strain evidence="10 12">DX253</strain>
    </source>
</reference>
<feature type="transmembrane region" description="Helical" evidence="7">
    <location>
        <begin position="302"/>
        <end position="326"/>
    </location>
</feature>
<evidence type="ECO:0000313" key="10">
    <source>
        <dbReference type="EMBL" id="EFW93680.1"/>
    </source>
</evidence>
<feature type="transmembrane region" description="Helical" evidence="7">
    <location>
        <begin position="268"/>
        <end position="290"/>
    </location>
</feature>
<dbReference type="EMBL" id="AEMG01000002">
    <property type="protein sequence ID" value="EFW93680.1"/>
    <property type="molecule type" value="Genomic_DNA"/>
</dbReference>
<proteinExistence type="inferred from homology"/>
<dbReference type="OrthoDB" id="312811at2157"/>
<feature type="transmembrane region" description="Helical" evidence="7">
    <location>
        <begin position="114"/>
        <end position="136"/>
    </location>
</feature>
<dbReference type="PANTHER" id="PTHR43386">
    <property type="entry name" value="OLIGOPEPTIDE TRANSPORT SYSTEM PERMEASE PROTEIN APPC"/>
    <property type="match status" value="1"/>
</dbReference>
<feature type="region of interest" description="Disordered" evidence="8">
    <location>
        <begin position="1"/>
        <end position="20"/>
    </location>
</feature>
<feature type="transmembrane region" description="Helical" evidence="7">
    <location>
        <begin position="332"/>
        <end position="352"/>
    </location>
</feature>
<evidence type="ECO:0000256" key="2">
    <source>
        <dbReference type="ARBA" id="ARBA00022448"/>
    </source>
</evidence>
<keyword evidence="4 7" id="KW-0812">Transmembrane</keyword>
<feature type="region of interest" description="Disordered" evidence="8">
    <location>
        <begin position="471"/>
        <end position="492"/>
    </location>
</feature>
<evidence type="ECO:0000313" key="13">
    <source>
        <dbReference type="Proteomes" id="UP000184203"/>
    </source>
</evidence>
<dbReference type="Proteomes" id="UP000003751">
    <property type="component" value="Unassembled WGS sequence"/>
</dbReference>
<dbReference type="PANTHER" id="PTHR43386:SF1">
    <property type="entry name" value="D,D-DIPEPTIDE TRANSPORT SYSTEM PERMEASE PROTEIN DDPC-RELATED"/>
    <property type="match status" value="1"/>
</dbReference>
<dbReference type="InterPro" id="IPR050366">
    <property type="entry name" value="BP-dependent_transpt_permease"/>
</dbReference>
<keyword evidence="2 7" id="KW-0813">Transport</keyword>
<sequence>MEARNMSSNSTIREERPLRERIADNPQPATLWLAGFLLLIAVEFGALSGMIMSFPWAALMDKLPFLKPVAAPFATLGDALANLPTLLSREIFDNTGWQSPQGGWKGTFLGLSPAIVWTIRVTLIYAYSLVFLYWIWRGYLTFRKHYRYADWTPRDDMVNRFRGHTWGLFGFVIVFMFVVMAIFAPALGTTTVERNIKNPYSYEVNYLNKDTGQVEKVNIGDANAGSTSEGPSGNVAPMTYDDYGRWHPFGTLPLGSDMFTFMVHGARVSMFIGVTAILVSGLIATAFALLTAYYKGLVDLGAVIIGDSIMSIPRLLFLILLSYVLADTWIARIYNGGFLLALLFAGTGWPYLWRAVRGPAFQVSEQEWIDAARSFGQSPVTTMKKHMAPYILGYLLVYSSMTLGGIIIGVAGLSFLGLGINAPTPEWGRAVSMGQGYVAGPSWHISFIPGVLIVLVVTAFNALGDGIRDAVDPQSETGEDAGAEVAATGGGA</sequence>
<evidence type="ECO:0000256" key="8">
    <source>
        <dbReference type="SAM" id="MobiDB-lite"/>
    </source>
</evidence>
<feature type="transmembrane region" description="Helical" evidence="7">
    <location>
        <begin position="391"/>
        <end position="422"/>
    </location>
</feature>
<gene>
    <name evidence="11" type="ORF">SAMN05444342_3904</name>
    <name evidence="10" type="ORF">ZOD2009_01015</name>
</gene>
<reference evidence="11" key="3">
    <citation type="submission" date="2016-11" db="EMBL/GenBank/DDBJ databases">
        <authorList>
            <person name="Jaros S."/>
            <person name="Januszkiewicz K."/>
            <person name="Wedrychowicz H."/>
        </authorList>
    </citation>
    <scope>NUCLEOTIDE SEQUENCE [LARGE SCALE GENOMIC DNA]</scope>
    <source>
        <strain evidence="11">DX253</strain>
    </source>
</reference>
<comment type="subcellular location">
    <subcellularLocation>
        <location evidence="1 7">Cell membrane</location>
        <topology evidence="1 7">Multi-pass membrane protein</topology>
    </subcellularLocation>
</comment>
<dbReference type="PROSITE" id="PS50928">
    <property type="entry name" value="ABC_TM1"/>
    <property type="match status" value="1"/>
</dbReference>
<name>E7QP27_HALPU</name>
<dbReference type="Gene3D" id="1.10.3720.10">
    <property type="entry name" value="MetI-like"/>
    <property type="match status" value="1"/>
</dbReference>
<evidence type="ECO:0000313" key="12">
    <source>
        <dbReference type="Proteomes" id="UP000003751"/>
    </source>
</evidence>
<evidence type="ECO:0000256" key="3">
    <source>
        <dbReference type="ARBA" id="ARBA00022475"/>
    </source>
</evidence>
<protein>
    <submittedName>
        <fullName evidence="10">Binding-protein-dependent transport systems inner membrane component</fullName>
    </submittedName>
    <submittedName>
        <fullName evidence="11">Peptide/nickel transport system permease protein</fullName>
    </submittedName>
</protein>
<organism evidence="10 12">
    <name type="scientific">Haladaptatus paucihalophilus DX253</name>
    <dbReference type="NCBI Taxonomy" id="797209"/>
    <lineage>
        <taxon>Archaea</taxon>
        <taxon>Methanobacteriati</taxon>
        <taxon>Methanobacteriota</taxon>
        <taxon>Stenosarchaea group</taxon>
        <taxon>Halobacteria</taxon>
        <taxon>Halobacteriales</taxon>
        <taxon>Haladaptataceae</taxon>
        <taxon>Haladaptatus</taxon>
    </lineage>
</organism>
<dbReference type="InterPro" id="IPR025966">
    <property type="entry name" value="OppC_N"/>
</dbReference>
<evidence type="ECO:0000256" key="5">
    <source>
        <dbReference type="ARBA" id="ARBA00022989"/>
    </source>
</evidence>
<evidence type="ECO:0000256" key="4">
    <source>
        <dbReference type="ARBA" id="ARBA00022692"/>
    </source>
</evidence>
<evidence type="ECO:0000256" key="1">
    <source>
        <dbReference type="ARBA" id="ARBA00004651"/>
    </source>
</evidence>
<feature type="compositionally biased region" description="Low complexity" evidence="8">
    <location>
        <begin position="483"/>
        <end position="492"/>
    </location>
</feature>
<keyword evidence="3" id="KW-1003">Cell membrane</keyword>
<keyword evidence="6 7" id="KW-0472">Membrane</keyword>
<feature type="compositionally biased region" description="Polar residues" evidence="8">
    <location>
        <begin position="1"/>
        <end position="11"/>
    </location>
</feature>
<dbReference type="EMBL" id="FRAN01000007">
    <property type="protein sequence ID" value="SHL47682.1"/>
    <property type="molecule type" value="Genomic_DNA"/>
</dbReference>
<reference evidence="13" key="2">
    <citation type="submission" date="2016-11" db="EMBL/GenBank/DDBJ databases">
        <authorList>
            <person name="Varghese N."/>
            <person name="Submissions S."/>
        </authorList>
    </citation>
    <scope>NUCLEOTIDE SEQUENCE [LARGE SCALE GENOMIC DNA]</scope>
    <source>
        <strain evidence="13">DX253</strain>
    </source>
</reference>
<dbReference type="Pfam" id="PF00528">
    <property type="entry name" value="BPD_transp_1"/>
    <property type="match status" value="1"/>
</dbReference>
<dbReference type="GO" id="GO:0055085">
    <property type="term" value="P:transmembrane transport"/>
    <property type="evidence" value="ECO:0007669"/>
    <property type="project" value="InterPro"/>
</dbReference>
<evidence type="ECO:0000259" key="9">
    <source>
        <dbReference type="PROSITE" id="PS50928"/>
    </source>
</evidence>
<dbReference type="PATRIC" id="fig|797209.4.peg.182"/>
<dbReference type="Proteomes" id="UP000184203">
    <property type="component" value="Unassembled WGS sequence"/>
</dbReference>
<evidence type="ECO:0000313" key="11">
    <source>
        <dbReference type="EMBL" id="SHL47682.1"/>
    </source>
</evidence>
<dbReference type="eggNOG" id="arCOG00748">
    <property type="taxonomic scope" value="Archaea"/>
</dbReference>
<dbReference type="AlphaFoldDB" id="E7QP27"/>
<dbReference type="SUPFAM" id="SSF161098">
    <property type="entry name" value="MetI-like"/>
    <property type="match status" value="1"/>
</dbReference>
<keyword evidence="13" id="KW-1185">Reference proteome</keyword>
<dbReference type="Pfam" id="PF12911">
    <property type="entry name" value="OppC_N"/>
    <property type="match status" value="1"/>
</dbReference>
<dbReference type="InterPro" id="IPR035906">
    <property type="entry name" value="MetI-like_sf"/>
</dbReference>
<feature type="transmembrane region" description="Helical" evidence="7">
    <location>
        <begin position="442"/>
        <end position="463"/>
    </location>
</feature>
<keyword evidence="5 7" id="KW-1133">Transmembrane helix</keyword>
<accession>E7QP27</accession>
<feature type="transmembrane region" description="Helical" evidence="7">
    <location>
        <begin position="166"/>
        <end position="187"/>
    </location>
</feature>
<feature type="transmembrane region" description="Helical" evidence="7">
    <location>
        <begin position="31"/>
        <end position="58"/>
    </location>
</feature>
<dbReference type="InterPro" id="IPR000515">
    <property type="entry name" value="MetI-like"/>
</dbReference>
<evidence type="ECO:0000256" key="7">
    <source>
        <dbReference type="RuleBase" id="RU363032"/>
    </source>
</evidence>
<evidence type="ECO:0000256" key="6">
    <source>
        <dbReference type="ARBA" id="ARBA00023136"/>
    </source>
</evidence>
<feature type="domain" description="ABC transmembrane type-1" evidence="9">
    <location>
        <begin position="266"/>
        <end position="464"/>
    </location>
</feature>
<dbReference type="STRING" id="797209.GCA_000376445_02005"/>
<dbReference type="RefSeq" id="WP_007976164.1">
    <property type="nucleotide sequence ID" value="NZ_AEMG01000002.1"/>
</dbReference>
<dbReference type="GO" id="GO:0005886">
    <property type="term" value="C:plasma membrane"/>
    <property type="evidence" value="ECO:0007669"/>
    <property type="project" value="UniProtKB-SubCell"/>
</dbReference>